<name>A0A6P8XJ49_DROAB</name>
<gene>
    <name evidence="4" type="primary">LOC117576113</name>
</gene>
<feature type="compositionally biased region" description="Basic and acidic residues" evidence="1">
    <location>
        <begin position="250"/>
        <end position="278"/>
    </location>
</feature>
<dbReference type="Proteomes" id="UP000515160">
    <property type="component" value="Chromosome 2R"/>
</dbReference>
<evidence type="ECO:0000313" key="3">
    <source>
        <dbReference type="Proteomes" id="UP000515160"/>
    </source>
</evidence>
<dbReference type="RefSeq" id="XP_034116561.1">
    <property type="nucleotide sequence ID" value="XM_034260670.2"/>
</dbReference>
<keyword evidence="3" id="KW-1185">Reference proteome</keyword>
<feature type="compositionally biased region" description="Low complexity" evidence="1">
    <location>
        <begin position="189"/>
        <end position="207"/>
    </location>
</feature>
<feature type="chain" id="PRO_5027896540" evidence="2">
    <location>
        <begin position="25"/>
        <end position="459"/>
    </location>
</feature>
<dbReference type="AlphaFoldDB" id="A0A6P8XJ49"/>
<protein>
    <submittedName>
        <fullName evidence="4">Uncharacterized protein CG4951</fullName>
    </submittedName>
</protein>
<dbReference type="OrthoDB" id="8008330at2759"/>
<feature type="region of interest" description="Disordered" evidence="1">
    <location>
        <begin position="166"/>
        <end position="300"/>
    </location>
</feature>
<dbReference type="GeneID" id="117576113"/>
<evidence type="ECO:0000256" key="2">
    <source>
        <dbReference type="SAM" id="SignalP"/>
    </source>
</evidence>
<evidence type="ECO:0000256" key="1">
    <source>
        <dbReference type="SAM" id="MobiDB-lite"/>
    </source>
</evidence>
<feature type="signal peptide" evidence="2">
    <location>
        <begin position="1"/>
        <end position="24"/>
    </location>
</feature>
<reference evidence="4" key="1">
    <citation type="submission" date="2025-08" db="UniProtKB">
        <authorList>
            <consortium name="RefSeq"/>
        </authorList>
    </citation>
    <scope>IDENTIFICATION</scope>
    <source>
        <strain evidence="4">15112-1751.03</strain>
        <tissue evidence="4">Whole Adult</tissue>
    </source>
</reference>
<accession>A0A6P8XJ49</accession>
<feature type="compositionally biased region" description="Basic and acidic residues" evidence="1">
    <location>
        <begin position="286"/>
        <end position="296"/>
    </location>
</feature>
<feature type="compositionally biased region" description="Basic and acidic residues" evidence="1">
    <location>
        <begin position="208"/>
        <end position="222"/>
    </location>
</feature>
<evidence type="ECO:0000313" key="4">
    <source>
        <dbReference type="RefSeq" id="XP_034116561.1"/>
    </source>
</evidence>
<sequence length="459" mass="53558">MTRCQANGHLLLCYCFHLFELLAGKMNFCSIGEFQVILQQYKFRSHKILCTIKILPDVVKLYKNKEPENDYNWMTAARWSRLESCLQRTLADIDNWKREACKLKVNMQVDNFKVSIKATQQYLPASEKLLNDDELSKVNLGLEIVLQYMSHEDIIIQSNERVPFKRTQLDAEGRNNSTSRSSKTKESELQSSQKASSSSKIPPSSLSSRDRRSMSLDSKQQKISESITQSEHMPRKTRSKRLKSPRSRSNSREAKQERRSPRSPIKTDRYREYVISKEKSRKHKIKDSVQKDDSSSKKMQISAIKPSPIVQLNGEALRKINEMLDVPKPRKVDILLLEDMDEATVLNTFEKYRVNFDQVFEERQHKFQTTNYLSIDHCHIMHILNETIRSNMIKKLGEVYCKSGPHGTLIINALLPLWIIRLFMDKYQFTEDEAVRQIADQLKYSTYQNALKNEPLCLH</sequence>
<organism evidence="3 4">
    <name type="scientific">Drosophila albomicans</name>
    <name type="common">Fruit fly</name>
    <dbReference type="NCBI Taxonomy" id="7291"/>
    <lineage>
        <taxon>Eukaryota</taxon>
        <taxon>Metazoa</taxon>
        <taxon>Ecdysozoa</taxon>
        <taxon>Arthropoda</taxon>
        <taxon>Hexapoda</taxon>
        <taxon>Insecta</taxon>
        <taxon>Pterygota</taxon>
        <taxon>Neoptera</taxon>
        <taxon>Endopterygota</taxon>
        <taxon>Diptera</taxon>
        <taxon>Brachycera</taxon>
        <taxon>Muscomorpha</taxon>
        <taxon>Ephydroidea</taxon>
        <taxon>Drosophilidae</taxon>
        <taxon>Drosophila</taxon>
    </lineage>
</organism>
<keyword evidence="2" id="KW-0732">Signal</keyword>
<proteinExistence type="predicted"/>
<feature type="compositionally biased region" description="Basic residues" evidence="1">
    <location>
        <begin position="235"/>
        <end position="246"/>
    </location>
</feature>